<keyword evidence="1" id="KW-0548">Nucleotidyltransferase</keyword>
<evidence type="ECO:0000313" key="1">
    <source>
        <dbReference type="EMBL" id="GEZ42047.1"/>
    </source>
</evidence>
<sequence>ELTLRVSKETITFNLDQTSRYSANYNDMTANRIDVNYMACEEYLQKVLGFSDVIASGNPTPYYDPIVSTSSLTLTPFEDSDFLLEEVEAFLALEDDPTSPEVDHSYFDPEGDILLLEAFLNDDPSLPPPNQGNYYP</sequence>
<keyword evidence="1" id="KW-0808">Transferase</keyword>
<feature type="non-terminal residue" evidence="1">
    <location>
        <position position="1"/>
    </location>
</feature>
<protein>
    <submittedName>
        <fullName evidence="1">Reverse transcriptase domain-containing protein</fullName>
    </submittedName>
</protein>
<accession>A0A699IJ08</accession>
<dbReference type="AlphaFoldDB" id="A0A699IJ08"/>
<name>A0A699IJ08_TANCI</name>
<comment type="caution">
    <text evidence="1">The sequence shown here is derived from an EMBL/GenBank/DDBJ whole genome shotgun (WGS) entry which is preliminary data.</text>
</comment>
<proteinExistence type="predicted"/>
<gene>
    <name evidence="1" type="ORF">Tci_514020</name>
</gene>
<keyword evidence="1" id="KW-0695">RNA-directed DNA polymerase</keyword>
<dbReference type="EMBL" id="BKCJ010276791">
    <property type="protein sequence ID" value="GEZ42047.1"/>
    <property type="molecule type" value="Genomic_DNA"/>
</dbReference>
<dbReference type="GO" id="GO:0003964">
    <property type="term" value="F:RNA-directed DNA polymerase activity"/>
    <property type="evidence" value="ECO:0007669"/>
    <property type="project" value="UniProtKB-KW"/>
</dbReference>
<reference evidence="1" key="1">
    <citation type="journal article" date="2019" name="Sci. Rep.">
        <title>Draft genome of Tanacetum cinerariifolium, the natural source of mosquito coil.</title>
        <authorList>
            <person name="Yamashiro T."/>
            <person name="Shiraishi A."/>
            <person name="Satake H."/>
            <person name="Nakayama K."/>
        </authorList>
    </citation>
    <scope>NUCLEOTIDE SEQUENCE</scope>
</reference>
<organism evidence="1">
    <name type="scientific">Tanacetum cinerariifolium</name>
    <name type="common">Dalmatian daisy</name>
    <name type="synonym">Chrysanthemum cinerariifolium</name>
    <dbReference type="NCBI Taxonomy" id="118510"/>
    <lineage>
        <taxon>Eukaryota</taxon>
        <taxon>Viridiplantae</taxon>
        <taxon>Streptophyta</taxon>
        <taxon>Embryophyta</taxon>
        <taxon>Tracheophyta</taxon>
        <taxon>Spermatophyta</taxon>
        <taxon>Magnoliopsida</taxon>
        <taxon>eudicotyledons</taxon>
        <taxon>Gunneridae</taxon>
        <taxon>Pentapetalae</taxon>
        <taxon>asterids</taxon>
        <taxon>campanulids</taxon>
        <taxon>Asterales</taxon>
        <taxon>Asteraceae</taxon>
        <taxon>Asteroideae</taxon>
        <taxon>Anthemideae</taxon>
        <taxon>Anthemidinae</taxon>
        <taxon>Tanacetum</taxon>
    </lineage>
</organism>